<accession>A0AAV5JG80</accession>
<name>A0AAV5JG80_9ROSI</name>
<organism evidence="2 3">
    <name type="scientific">Rubroshorea leprosula</name>
    <dbReference type="NCBI Taxonomy" id="152421"/>
    <lineage>
        <taxon>Eukaryota</taxon>
        <taxon>Viridiplantae</taxon>
        <taxon>Streptophyta</taxon>
        <taxon>Embryophyta</taxon>
        <taxon>Tracheophyta</taxon>
        <taxon>Spermatophyta</taxon>
        <taxon>Magnoliopsida</taxon>
        <taxon>eudicotyledons</taxon>
        <taxon>Gunneridae</taxon>
        <taxon>Pentapetalae</taxon>
        <taxon>rosids</taxon>
        <taxon>malvids</taxon>
        <taxon>Malvales</taxon>
        <taxon>Dipterocarpaceae</taxon>
        <taxon>Rubroshorea</taxon>
    </lineage>
</organism>
<evidence type="ECO:0000256" key="1">
    <source>
        <dbReference type="SAM" id="Phobius"/>
    </source>
</evidence>
<dbReference type="EMBL" id="BPVZ01000031">
    <property type="protein sequence ID" value="GKV09926.1"/>
    <property type="molecule type" value="Genomic_DNA"/>
</dbReference>
<evidence type="ECO:0000313" key="3">
    <source>
        <dbReference type="Proteomes" id="UP001054252"/>
    </source>
</evidence>
<keyword evidence="3" id="KW-1185">Reference proteome</keyword>
<proteinExistence type="predicted"/>
<keyword evidence="1" id="KW-1133">Transmembrane helix</keyword>
<evidence type="ECO:0000313" key="2">
    <source>
        <dbReference type="EMBL" id="GKV09926.1"/>
    </source>
</evidence>
<feature type="transmembrane region" description="Helical" evidence="1">
    <location>
        <begin position="91"/>
        <end position="115"/>
    </location>
</feature>
<protein>
    <submittedName>
        <fullName evidence="2">Uncharacterized protein</fullName>
    </submittedName>
</protein>
<keyword evidence="1" id="KW-0812">Transmembrane</keyword>
<dbReference type="AlphaFoldDB" id="A0AAV5JG80"/>
<reference evidence="2 3" key="1">
    <citation type="journal article" date="2021" name="Commun. Biol.">
        <title>The genome of Shorea leprosula (Dipterocarpaceae) highlights the ecological relevance of drought in aseasonal tropical rainforests.</title>
        <authorList>
            <person name="Ng K.K.S."/>
            <person name="Kobayashi M.J."/>
            <person name="Fawcett J.A."/>
            <person name="Hatakeyama M."/>
            <person name="Paape T."/>
            <person name="Ng C.H."/>
            <person name="Ang C.C."/>
            <person name="Tnah L.H."/>
            <person name="Lee C.T."/>
            <person name="Nishiyama T."/>
            <person name="Sese J."/>
            <person name="O'Brien M.J."/>
            <person name="Copetti D."/>
            <person name="Mohd Noor M.I."/>
            <person name="Ong R.C."/>
            <person name="Putra M."/>
            <person name="Sireger I.Z."/>
            <person name="Indrioko S."/>
            <person name="Kosugi Y."/>
            <person name="Izuno A."/>
            <person name="Isagi Y."/>
            <person name="Lee S.L."/>
            <person name="Shimizu K.K."/>
        </authorList>
    </citation>
    <scope>NUCLEOTIDE SEQUENCE [LARGE SCALE GENOMIC DNA]</scope>
    <source>
        <strain evidence="2">214</strain>
    </source>
</reference>
<keyword evidence="1" id="KW-0472">Membrane</keyword>
<dbReference type="Proteomes" id="UP001054252">
    <property type="component" value="Unassembled WGS sequence"/>
</dbReference>
<gene>
    <name evidence="2" type="ORF">SLEP1_g21359</name>
</gene>
<sequence length="126" mass="13977">MNRKRRSSPLCQVLVRWNPPIVIFISIVGVVSIIVAVSVFVIPVLSFQNQFSTFTSTNDTTTWPLKSPALVCFLDECSVGNHCSNRSGLRLHGLLCFFKLLWLIFGPDFAIVLCLDGTGTRIFGSL</sequence>
<comment type="caution">
    <text evidence="2">The sequence shown here is derived from an EMBL/GenBank/DDBJ whole genome shotgun (WGS) entry which is preliminary data.</text>
</comment>
<feature type="transmembrane region" description="Helical" evidence="1">
    <location>
        <begin position="21"/>
        <end position="45"/>
    </location>
</feature>